<evidence type="ECO:0000256" key="2">
    <source>
        <dbReference type="PROSITE-ProRule" id="PRU01379"/>
    </source>
</evidence>
<comment type="function">
    <text evidence="1">Involved in muropeptide degradation. Catalyzes the hydrolysis of the gamma-D-glutamyl-diaminopimelic acid (gamma-D-Glu-Dap) amide bond in the murein tripeptide L-alanyl-gamma-D-glutamyl-meso-diaminopimelic acid, leading to the formation of L-Ala-gamma-D-Glu and Dap.</text>
</comment>
<organism evidence="5 6">
    <name type="scientific">Vibrio qingdaonensis</name>
    <dbReference type="NCBI Taxonomy" id="2829491"/>
    <lineage>
        <taxon>Bacteria</taxon>
        <taxon>Pseudomonadati</taxon>
        <taxon>Pseudomonadota</taxon>
        <taxon>Gammaproteobacteria</taxon>
        <taxon>Vibrionales</taxon>
        <taxon>Vibrionaceae</taxon>
        <taxon>Vibrio</taxon>
    </lineage>
</organism>
<accession>A0A9X3HUZ6</accession>
<comment type="catalytic activity">
    <reaction evidence="1">
        <text>L-alanyl-gamma-D-glutamyl-meso-2,6-diaminopimelate + H2O = L-alanyl-D-glutamate + meso-2,6-diaminopimelate</text>
        <dbReference type="Rhea" id="RHEA:28398"/>
        <dbReference type="ChEBI" id="CHEBI:15377"/>
        <dbReference type="ChEBI" id="CHEBI:57791"/>
        <dbReference type="ChEBI" id="CHEBI:61395"/>
        <dbReference type="ChEBI" id="CHEBI:61401"/>
    </reaction>
</comment>
<dbReference type="Proteomes" id="UP001155587">
    <property type="component" value="Unassembled WGS sequence"/>
</dbReference>
<keyword evidence="1" id="KW-0378">Hydrolase</keyword>
<feature type="domain" description="Peptidase M14" evidence="4">
    <location>
        <begin position="2"/>
        <end position="252"/>
    </location>
</feature>
<dbReference type="PROSITE" id="PS52035">
    <property type="entry name" value="PEPTIDASE_M14"/>
    <property type="match status" value="1"/>
</dbReference>
<dbReference type="GO" id="GO:0009253">
    <property type="term" value="P:peptidoglycan catabolic process"/>
    <property type="evidence" value="ECO:0007669"/>
    <property type="project" value="UniProtKB-UniRule"/>
</dbReference>
<feature type="binding site" evidence="1">
    <location>
        <position position="175"/>
    </location>
    <ligand>
        <name>Zn(2+)</name>
        <dbReference type="ChEBI" id="CHEBI:29105"/>
        <note>catalytic</note>
    </ligand>
</feature>
<evidence type="ECO:0000256" key="3">
    <source>
        <dbReference type="SAM" id="MobiDB-lite"/>
    </source>
</evidence>
<feature type="active site" description="Proton donor/acceptor" evidence="2">
    <location>
        <position position="228"/>
    </location>
</feature>
<keyword evidence="1" id="KW-0479">Metal-binding</keyword>
<dbReference type="GO" id="GO:0061473">
    <property type="term" value="F:murein tripeptide carboxypeptidase activity"/>
    <property type="evidence" value="ECO:0007669"/>
    <property type="project" value="UniProtKB-UniRule"/>
</dbReference>
<dbReference type="NCBIfam" id="NF007897">
    <property type="entry name" value="PRK10602.1"/>
    <property type="match status" value="1"/>
</dbReference>
<reference evidence="5" key="1">
    <citation type="submission" date="2022-02" db="EMBL/GenBank/DDBJ databases">
        <title>Vibrio sp. nov, a new bacterium isolated from seawater.</title>
        <authorList>
            <person name="Yuan Y."/>
        </authorList>
    </citation>
    <scope>NUCLEOTIDE SEQUENCE</scope>
    <source>
        <strain evidence="5">ZSDZ65</strain>
    </source>
</reference>
<comment type="pathway">
    <text evidence="1">Cell wall degradation; peptidoglycan degradation.</text>
</comment>
<sequence>MQDNSKDDSLSSTKASSSLTARIPRSQRAQFLIQPQPFGHSVFNAPLLFFPAQIPSPQKGLIIAGTHGDETGSVAALSAALRSMQPEHLRHDVVLSLNPDGHQLGTRANANQVDLNRAFPTKNWSENGTTYRWTSKNAQRDVHVATGQKTTLEPEISAIISLIKTRNPNFVVSLHEPLACVDDPENSPLGHWLSTYFQLPLVPDIGYDTPGSFGSWCQEQALPCITLELPNSSPDQLTINYLESLISLLQYSGKAA</sequence>
<evidence type="ECO:0000259" key="4">
    <source>
        <dbReference type="PROSITE" id="PS52035"/>
    </source>
</evidence>
<dbReference type="InterPro" id="IPR000834">
    <property type="entry name" value="Peptidase_M14"/>
</dbReference>
<dbReference type="AlphaFoldDB" id="A0A9X3HUZ6"/>
<comment type="subunit">
    <text evidence="1">Homodimer.</text>
</comment>
<name>A0A9X3HUZ6_9VIBR</name>
<keyword evidence="1" id="KW-0862">Zinc</keyword>
<protein>
    <recommendedName>
        <fullName evidence="1">Murein peptide amidase A</fullName>
        <ecNumber evidence="1">3.4.17.-</ecNumber>
    </recommendedName>
    <alternativeName>
        <fullName evidence="1">Gamma-D-Glu-Dap amidase</fullName>
    </alternativeName>
    <alternativeName>
        <fullName evidence="1">Zinc metallocarboxypeptidase MpaA</fullName>
    </alternativeName>
</protein>
<keyword evidence="6" id="KW-1185">Reference proteome</keyword>
<evidence type="ECO:0000313" key="5">
    <source>
        <dbReference type="EMBL" id="MCW8344749.1"/>
    </source>
</evidence>
<feature type="compositionally biased region" description="Low complexity" evidence="3">
    <location>
        <begin position="10"/>
        <end position="21"/>
    </location>
</feature>
<dbReference type="GO" id="GO:0005737">
    <property type="term" value="C:cytoplasm"/>
    <property type="evidence" value="ECO:0007669"/>
    <property type="project" value="UniProtKB-SubCell"/>
</dbReference>
<feature type="region of interest" description="Disordered" evidence="3">
    <location>
        <begin position="1"/>
        <end position="21"/>
    </location>
</feature>
<keyword evidence="1" id="KW-0961">Cell wall biogenesis/degradation</keyword>
<evidence type="ECO:0000256" key="1">
    <source>
        <dbReference type="HAMAP-Rule" id="MF_02211"/>
    </source>
</evidence>
<evidence type="ECO:0000313" key="6">
    <source>
        <dbReference type="Proteomes" id="UP001155587"/>
    </source>
</evidence>
<dbReference type="Pfam" id="PF00246">
    <property type="entry name" value="Peptidase_M14"/>
    <property type="match status" value="1"/>
</dbReference>
<dbReference type="GO" id="GO:0004040">
    <property type="term" value="F:amidase activity"/>
    <property type="evidence" value="ECO:0007669"/>
    <property type="project" value="InterPro"/>
</dbReference>
<dbReference type="InterPro" id="IPR043691">
    <property type="entry name" value="MpaA"/>
</dbReference>
<comment type="similarity">
    <text evidence="1 2">Belongs to the peptidase M14 family.</text>
</comment>
<feature type="binding site" evidence="1">
    <location>
        <position position="67"/>
    </location>
    <ligand>
        <name>Zn(2+)</name>
        <dbReference type="ChEBI" id="CHEBI:29105"/>
        <note>catalytic</note>
    </ligand>
</feature>
<proteinExistence type="inferred from homology"/>
<comment type="cofactor">
    <cofactor evidence="1">
        <name>Zn(2+)</name>
        <dbReference type="ChEBI" id="CHEBI:29105"/>
    </cofactor>
    <text evidence="1">Binds 1 zinc ion per subunit.</text>
</comment>
<comment type="caution">
    <text evidence="5">The sequence shown here is derived from an EMBL/GenBank/DDBJ whole genome shotgun (WGS) entry which is preliminary data.</text>
</comment>
<dbReference type="EC" id="3.4.17.-" evidence="1"/>
<comment type="subcellular location">
    <subcellularLocation>
        <location evidence="1">Cytoplasm</location>
    </subcellularLocation>
</comment>
<dbReference type="Gene3D" id="3.40.630.10">
    <property type="entry name" value="Zn peptidases"/>
    <property type="match status" value="1"/>
</dbReference>
<dbReference type="GO" id="GO:0071555">
    <property type="term" value="P:cell wall organization"/>
    <property type="evidence" value="ECO:0007669"/>
    <property type="project" value="UniProtKB-KW"/>
</dbReference>
<dbReference type="EMBL" id="JAKRRY010000001">
    <property type="protein sequence ID" value="MCW8344749.1"/>
    <property type="molecule type" value="Genomic_DNA"/>
</dbReference>
<dbReference type="SUPFAM" id="SSF53187">
    <property type="entry name" value="Zn-dependent exopeptidases"/>
    <property type="match status" value="1"/>
</dbReference>
<gene>
    <name evidence="1 5" type="primary">mpaA</name>
    <name evidence="5" type="ORF">MD535_01745</name>
</gene>
<keyword evidence="1" id="KW-0645">Protease</keyword>
<dbReference type="GO" id="GO:0008270">
    <property type="term" value="F:zinc ion binding"/>
    <property type="evidence" value="ECO:0007669"/>
    <property type="project" value="UniProtKB-UniRule"/>
</dbReference>
<dbReference type="GO" id="GO:0006508">
    <property type="term" value="P:proteolysis"/>
    <property type="evidence" value="ECO:0007669"/>
    <property type="project" value="UniProtKB-KW"/>
</dbReference>
<keyword evidence="1" id="KW-0963">Cytoplasm</keyword>
<keyword evidence="1" id="KW-0121">Carboxypeptidase</keyword>
<dbReference type="HAMAP" id="MF_02211">
    <property type="entry name" value="MpaA_carboxypeptidase"/>
    <property type="match status" value="1"/>
</dbReference>
<keyword evidence="1" id="KW-0482">Metalloprotease</keyword>
<feature type="binding site" evidence="1">
    <location>
        <position position="70"/>
    </location>
    <ligand>
        <name>Zn(2+)</name>
        <dbReference type="ChEBI" id="CHEBI:29105"/>
        <note>catalytic</note>
    </ligand>
</feature>